<evidence type="ECO:0000259" key="8">
    <source>
        <dbReference type="PROSITE" id="PS51194"/>
    </source>
</evidence>
<dbReference type="InterPro" id="IPR014001">
    <property type="entry name" value="Helicase_ATP-bd"/>
</dbReference>
<keyword evidence="4 6" id="KW-0347">Helicase</keyword>
<dbReference type="Pfam" id="PF00271">
    <property type="entry name" value="Helicase_C"/>
    <property type="match status" value="1"/>
</dbReference>
<sequence>MKHRNRYEAKIRLRADHIPVEKPVGDIISQRISTGINFDLYDKIHVEITAAVVYTPMKSFDEVDELKILRSNIRKLNWRKVTPVQKHSIPLILQGCDLMACAQTGSGKTGAFILPVIAKMHENTNKNLKPKSLGQWPFEPEAVILAPTRELAIQISGEARVIAEGTSAKPCCLYGGTDTQCLMKRLRSEFFNMLIATPGRLVDFIKRGFIELRSECQYIILDEADRMLQMGFKKDIDFIAENAKPIYSTKGSGFEQPPGERQTLMFSATFPKPVQKLAHTFLRINHPFIAVGMVGSANRDICQTVKQVDSQWKKDYLLEILNKDLSNNPPILTPKGEIHEKKTLVFVETATKVVNVHQFLEYANLPVACMHGRISQSKREEILEKFKSGSCPILIATAIAARGLDIVGVDHILSEAQQEVPDFLESLVLHIGDTGIGKNGSQSLIWDLPLIHFKKHLMQYEWD</sequence>
<dbReference type="GO" id="GO:0005524">
    <property type="term" value="F:ATP binding"/>
    <property type="evidence" value="ECO:0007669"/>
    <property type="project" value="UniProtKB-KW"/>
</dbReference>
<dbReference type="WBParaSite" id="nRc.2.0.1.t37380-RA">
    <property type="protein sequence ID" value="nRc.2.0.1.t37380-RA"/>
    <property type="gene ID" value="nRc.2.0.1.g37380"/>
</dbReference>
<dbReference type="GO" id="GO:0016787">
    <property type="term" value="F:hydrolase activity"/>
    <property type="evidence" value="ECO:0007669"/>
    <property type="project" value="UniProtKB-KW"/>
</dbReference>
<evidence type="ECO:0000259" key="7">
    <source>
        <dbReference type="PROSITE" id="PS51192"/>
    </source>
</evidence>
<dbReference type="Proteomes" id="UP000887565">
    <property type="component" value="Unplaced"/>
</dbReference>
<keyword evidence="2 6" id="KW-0547">Nucleotide-binding</keyword>
<keyword evidence="5 6" id="KW-0067">ATP-binding</keyword>
<evidence type="ECO:0000256" key="1">
    <source>
        <dbReference type="ARBA" id="ARBA00012552"/>
    </source>
</evidence>
<evidence type="ECO:0000256" key="3">
    <source>
        <dbReference type="ARBA" id="ARBA00022801"/>
    </source>
</evidence>
<evidence type="ECO:0000256" key="5">
    <source>
        <dbReference type="ARBA" id="ARBA00022840"/>
    </source>
</evidence>
<dbReference type="InterPro" id="IPR027417">
    <property type="entry name" value="P-loop_NTPase"/>
</dbReference>
<dbReference type="GO" id="GO:0003724">
    <property type="term" value="F:RNA helicase activity"/>
    <property type="evidence" value="ECO:0007669"/>
    <property type="project" value="UniProtKB-EC"/>
</dbReference>
<dbReference type="PROSITE" id="PS51192">
    <property type="entry name" value="HELICASE_ATP_BIND_1"/>
    <property type="match status" value="1"/>
</dbReference>
<protein>
    <recommendedName>
        <fullName evidence="1">RNA helicase</fullName>
        <ecNumber evidence="1">3.6.4.13</ecNumber>
    </recommendedName>
</protein>
<evidence type="ECO:0000313" key="9">
    <source>
        <dbReference type="Proteomes" id="UP000887565"/>
    </source>
</evidence>
<comment type="similarity">
    <text evidence="6">Belongs to the DEAD box helicase family.</text>
</comment>
<dbReference type="SMART" id="SM00487">
    <property type="entry name" value="DEXDc"/>
    <property type="match status" value="1"/>
</dbReference>
<dbReference type="PROSITE" id="PS51194">
    <property type="entry name" value="HELICASE_CTER"/>
    <property type="match status" value="1"/>
</dbReference>
<dbReference type="PANTHER" id="PTHR47958">
    <property type="entry name" value="ATP-DEPENDENT RNA HELICASE DBP3"/>
    <property type="match status" value="1"/>
</dbReference>
<dbReference type="Pfam" id="PF00270">
    <property type="entry name" value="DEAD"/>
    <property type="match status" value="1"/>
</dbReference>
<feature type="domain" description="Helicase C-terminal" evidence="8">
    <location>
        <begin position="331"/>
        <end position="463"/>
    </location>
</feature>
<name>A0A915KG68_ROMCU</name>
<proteinExistence type="inferred from homology"/>
<dbReference type="InterPro" id="IPR000629">
    <property type="entry name" value="RNA-helicase_DEAD-box_CS"/>
</dbReference>
<dbReference type="EC" id="3.6.4.13" evidence="1"/>
<feature type="domain" description="Helicase ATP-binding" evidence="7">
    <location>
        <begin position="89"/>
        <end position="288"/>
    </location>
</feature>
<evidence type="ECO:0000256" key="2">
    <source>
        <dbReference type="ARBA" id="ARBA00022741"/>
    </source>
</evidence>
<dbReference type="GO" id="GO:0003676">
    <property type="term" value="F:nucleic acid binding"/>
    <property type="evidence" value="ECO:0007669"/>
    <property type="project" value="InterPro"/>
</dbReference>
<dbReference type="SMART" id="SM00490">
    <property type="entry name" value="HELICc"/>
    <property type="match status" value="1"/>
</dbReference>
<organism evidence="9 10">
    <name type="scientific">Romanomermis culicivorax</name>
    <name type="common">Nematode worm</name>
    <dbReference type="NCBI Taxonomy" id="13658"/>
    <lineage>
        <taxon>Eukaryota</taxon>
        <taxon>Metazoa</taxon>
        <taxon>Ecdysozoa</taxon>
        <taxon>Nematoda</taxon>
        <taxon>Enoplea</taxon>
        <taxon>Dorylaimia</taxon>
        <taxon>Mermithida</taxon>
        <taxon>Mermithoidea</taxon>
        <taxon>Mermithidae</taxon>
        <taxon>Romanomermis</taxon>
    </lineage>
</organism>
<dbReference type="PROSITE" id="PS00039">
    <property type="entry name" value="DEAD_ATP_HELICASE"/>
    <property type="match status" value="1"/>
</dbReference>
<dbReference type="AlphaFoldDB" id="A0A915KG68"/>
<dbReference type="InterPro" id="IPR001650">
    <property type="entry name" value="Helicase_C-like"/>
</dbReference>
<dbReference type="CDD" id="cd18787">
    <property type="entry name" value="SF2_C_DEAD"/>
    <property type="match status" value="1"/>
</dbReference>
<evidence type="ECO:0000256" key="6">
    <source>
        <dbReference type="RuleBase" id="RU000492"/>
    </source>
</evidence>
<dbReference type="Gene3D" id="3.40.50.300">
    <property type="entry name" value="P-loop containing nucleotide triphosphate hydrolases"/>
    <property type="match status" value="2"/>
</dbReference>
<keyword evidence="9" id="KW-1185">Reference proteome</keyword>
<keyword evidence="3 6" id="KW-0378">Hydrolase</keyword>
<evidence type="ECO:0000256" key="4">
    <source>
        <dbReference type="ARBA" id="ARBA00022806"/>
    </source>
</evidence>
<dbReference type="GO" id="GO:0043186">
    <property type="term" value="C:P granule"/>
    <property type="evidence" value="ECO:0007669"/>
    <property type="project" value="UniProtKB-ARBA"/>
</dbReference>
<dbReference type="SUPFAM" id="SSF52540">
    <property type="entry name" value="P-loop containing nucleoside triphosphate hydrolases"/>
    <property type="match status" value="2"/>
</dbReference>
<dbReference type="OMA" id="FAKHCER"/>
<accession>A0A915KG68</accession>
<reference evidence="10" key="1">
    <citation type="submission" date="2022-11" db="UniProtKB">
        <authorList>
            <consortium name="WormBaseParasite"/>
        </authorList>
    </citation>
    <scope>IDENTIFICATION</scope>
</reference>
<evidence type="ECO:0000313" key="10">
    <source>
        <dbReference type="WBParaSite" id="nRc.2.0.1.t37380-RA"/>
    </source>
</evidence>
<dbReference type="InterPro" id="IPR011545">
    <property type="entry name" value="DEAD/DEAH_box_helicase_dom"/>
</dbReference>